<keyword evidence="1" id="KW-0378">Hydrolase</keyword>
<dbReference type="InterPro" id="IPR013078">
    <property type="entry name" value="His_Pase_superF_clade-1"/>
</dbReference>
<dbReference type="PANTHER" id="PTHR20935">
    <property type="entry name" value="PHOSPHOGLYCERATE MUTASE-RELATED"/>
    <property type="match status" value="1"/>
</dbReference>
<dbReference type="Gene3D" id="3.40.50.1240">
    <property type="entry name" value="Phosphoglycerate mutase-like"/>
    <property type="match status" value="1"/>
</dbReference>
<organism evidence="2 3">
    <name type="scientific">Aequoribacter fuscus</name>
    <dbReference type="NCBI Taxonomy" id="2518989"/>
    <lineage>
        <taxon>Bacteria</taxon>
        <taxon>Pseudomonadati</taxon>
        <taxon>Pseudomonadota</taxon>
        <taxon>Gammaproteobacteria</taxon>
        <taxon>Cellvibrionales</taxon>
        <taxon>Halieaceae</taxon>
        <taxon>Aequoribacter</taxon>
    </lineage>
</organism>
<dbReference type="Pfam" id="PF00300">
    <property type="entry name" value="His_Phos_1"/>
    <property type="match status" value="2"/>
</dbReference>
<dbReference type="CDD" id="cd07067">
    <property type="entry name" value="HP_PGM_like"/>
    <property type="match status" value="1"/>
</dbReference>
<dbReference type="EMBL" id="AEIG01000055">
    <property type="protein sequence ID" value="EGG29363.1"/>
    <property type="molecule type" value="Genomic_DNA"/>
</dbReference>
<evidence type="ECO:0000313" key="2">
    <source>
        <dbReference type="EMBL" id="EGG29363.1"/>
    </source>
</evidence>
<dbReference type="Proteomes" id="UP000005615">
    <property type="component" value="Unassembled WGS sequence"/>
</dbReference>
<sequence>MMIRHGQASFGTDNYDQLSTLGQRQADLMGEYFRETGVVFDAAYSGQLSRQRETCQRVLASQPNAVQHHIDPRFDEVRNDEQVEILFPVLAESEPRLNKLMESAMQDSKHYQKIIEAVFTNWVTREEPYPGIQSWHEYSEGVMSGLYEVMRNEGSGKTVGIFTSGGTIATATALVLGVGADLVYRFYEPVINCSITQFFYSGDKISLSHFNDHSVLHKLSANLGERLVTYR</sequence>
<dbReference type="STRING" id="2518989.IMCC3088_1819"/>
<gene>
    <name evidence="2" type="ORF">IMCC3088_1819</name>
</gene>
<reference evidence="2 3" key="1">
    <citation type="journal article" date="2011" name="J. Bacteriol.">
        <title>Genome sequence of strain IMCC3088, a proteorhodopsin-containing marine bacterium belonging to the OM60/NOR5 clade.</title>
        <authorList>
            <person name="Jang Y."/>
            <person name="Oh H.M."/>
            <person name="Kang I."/>
            <person name="Lee K."/>
            <person name="Yang S.J."/>
            <person name="Cho J.C."/>
        </authorList>
    </citation>
    <scope>NUCLEOTIDE SEQUENCE [LARGE SCALE GENOMIC DNA]</scope>
    <source>
        <strain evidence="2 3">IMCC3088</strain>
    </source>
</reference>
<name>F3L2P5_9GAMM</name>
<keyword evidence="3" id="KW-1185">Reference proteome</keyword>
<dbReference type="eggNOG" id="COG0406">
    <property type="taxonomic scope" value="Bacteria"/>
</dbReference>
<dbReference type="GO" id="GO:0016787">
    <property type="term" value="F:hydrolase activity"/>
    <property type="evidence" value="ECO:0007669"/>
    <property type="project" value="UniProtKB-KW"/>
</dbReference>
<dbReference type="PANTHER" id="PTHR20935:SF0">
    <property type="entry name" value="SERINE_THREONINE-PROTEIN PHOSPHATASE PGAM5, MITOCHONDRIAL"/>
    <property type="match status" value="1"/>
</dbReference>
<dbReference type="SUPFAM" id="SSF53254">
    <property type="entry name" value="Phosphoglycerate mutase-like"/>
    <property type="match status" value="1"/>
</dbReference>
<dbReference type="InterPro" id="IPR051021">
    <property type="entry name" value="Mito_Ser/Thr_phosphatase"/>
</dbReference>
<comment type="caution">
    <text evidence="2">The sequence shown here is derived from an EMBL/GenBank/DDBJ whole genome shotgun (WGS) entry which is preliminary data.</text>
</comment>
<dbReference type="InterPro" id="IPR029033">
    <property type="entry name" value="His_PPase_superfam"/>
</dbReference>
<proteinExistence type="predicted"/>
<evidence type="ECO:0000313" key="3">
    <source>
        <dbReference type="Proteomes" id="UP000005615"/>
    </source>
</evidence>
<dbReference type="AlphaFoldDB" id="F3L2P5"/>
<accession>F3L2P5</accession>
<protein>
    <submittedName>
        <fullName evidence="2">Phosphoglycerate mutase family protein</fullName>
    </submittedName>
</protein>
<evidence type="ECO:0000256" key="1">
    <source>
        <dbReference type="ARBA" id="ARBA00022801"/>
    </source>
</evidence>